<accession>A0A9W9ZA59</accession>
<gene>
    <name evidence="1" type="ORF">OS493_026887</name>
</gene>
<reference evidence="1" key="1">
    <citation type="submission" date="2023-01" db="EMBL/GenBank/DDBJ databases">
        <title>Genome assembly of the deep-sea coral Lophelia pertusa.</title>
        <authorList>
            <person name="Herrera S."/>
            <person name="Cordes E."/>
        </authorList>
    </citation>
    <scope>NUCLEOTIDE SEQUENCE</scope>
    <source>
        <strain evidence="1">USNM1676648</strain>
        <tissue evidence="1">Polyp</tissue>
    </source>
</reference>
<comment type="caution">
    <text evidence="1">The sequence shown here is derived from an EMBL/GenBank/DDBJ whole genome shotgun (WGS) entry which is preliminary data.</text>
</comment>
<protein>
    <submittedName>
        <fullName evidence="1">Uncharacterized protein</fullName>
    </submittedName>
</protein>
<dbReference type="AlphaFoldDB" id="A0A9W9ZA59"/>
<dbReference type="EMBL" id="MU826373">
    <property type="protein sequence ID" value="KAJ7377751.1"/>
    <property type="molecule type" value="Genomic_DNA"/>
</dbReference>
<organism evidence="1 2">
    <name type="scientific">Desmophyllum pertusum</name>
    <dbReference type="NCBI Taxonomy" id="174260"/>
    <lineage>
        <taxon>Eukaryota</taxon>
        <taxon>Metazoa</taxon>
        <taxon>Cnidaria</taxon>
        <taxon>Anthozoa</taxon>
        <taxon>Hexacorallia</taxon>
        <taxon>Scleractinia</taxon>
        <taxon>Caryophylliina</taxon>
        <taxon>Caryophylliidae</taxon>
        <taxon>Desmophyllum</taxon>
    </lineage>
</organism>
<evidence type="ECO:0000313" key="2">
    <source>
        <dbReference type="Proteomes" id="UP001163046"/>
    </source>
</evidence>
<dbReference type="OrthoDB" id="5979083at2759"/>
<evidence type="ECO:0000313" key="1">
    <source>
        <dbReference type="EMBL" id="KAJ7377751.1"/>
    </source>
</evidence>
<name>A0A9W9ZA59_9CNID</name>
<proteinExistence type="predicted"/>
<sequence>MAIADCLKRFHDPIWTPQEVDQFWSVLQPYLAKLLNDEMPLPDSNIKFTFLDPANEKHKKYCIQNIHESMWKGKYSVAVANIKAVGTFFHDTVHSGHSSVTDQLQELKDVFKRRPLESRHGIYRKTFT</sequence>
<keyword evidence="2" id="KW-1185">Reference proteome</keyword>
<dbReference type="Proteomes" id="UP001163046">
    <property type="component" value="Unassembled WGS sequence"/>
</dbReference>